<keyword evidence="2" id="KW-1185">Reference proteome</keyword>
<protein>
    <submittedName>
        <fullName evidence="1">Uncharacterized protein</fullName>
    </submittedName>
</protein>
<accession>A0A0C3NT21</accession>
<dbReference type="EMBL" id="KN832013">
    <property type="protein sequence ID" value="KIN98640.1"/>
    <property type="molecule type" value="Genomic_DNA"/>
</dbReference>
<proteinExistence type="predicted"/>
<reference evidence="1 2" key="1">
    <citation type="submission" date="2014-04" db="EMBL/GenBank/DDBJ databases">
        <authorList>
            <consortium name="DOE Joint Genome Institute"/>
            <person name="Kuo A."/>
            <person name="Kohler A."/>
            <person name="Costa M.D."/>
            <person name="Nagy L.G."/>
            <person name="Floudas D."/>
            <person name="Copeland A."/>
            <person name="Barry K.W."/>
            <person name="Cichocki N."/>
            <person name="Veneault-Fourrey C."/>
            <person name="LaButti K."/>
            <person name="Lindquist E.A."/>
            <person name="Lipzen A."/>
            <person name="Lundell T."/>
            <person name="Morin E."/>
            <person name="Murat C."/>
            <person name="Sun H."/>
            <person name="Tunlid A."/>
            <person name="Henrissat B."/>
            <person name="Grigoriev I.V."/>
            <person name="Hibbett D.S."/>
            <person name="Martin F."/>
            <person name="Nordberg H.P."/>
            <person name="Cantor M.N."/>
            <person name="Hua S.X."/>
        </authorList>
    </citation>
    <scope>NUCLEOTIDE SEQUENCE [LARGE SCALE GENOMIC DNA]</scope>
    <source>
        <strain evidence="1 2">Marx 270</strain>
    </source>
</reference>
<dbReference type="InParanoid" id="A0A0C3NT21"/>
<dbReference type="OrthoDB" id="2693028at2759"/>
<name>A0A0C3NT21_PISTI</name>
<dbReference type="HOGENOM" id="CLU_141770_1_0_1"/>
<dbReference type="AlphaFoldDB" id="A0A0C3NT21"/>
<organism evidence="1 2">
    <name type="scientific">Pisolithus tinctorius Marx 270</name>
    <dbReference type="NCBI Taxonomy" id="870435"/>
    <lineage>
        <taxon>Eukaryota</taxon>
        <taxon>Fungi</taxon>
        <taxon>Dikarya</taxon>
        <taxon>Basidiomycota</taxon>
        <taxon>Agaricomycotina</taxon>
        <taxon>Agaricomycetes</taxon>
        <taxon>Agaricomycetidae</taxon>
        <taxon>Boletales</taxon>
        <taxon>Sclerodermatineae</taxon>
        <taxon>Pisolithaceae</taxon>
        <taxon>Pisolithus</taxon>
    </lineage>
</organism>
<gene>
    <name evidence="1" type="ORF">M404DRAFT_845583</name>
</gene>
<evidence type="ECO:0000313" key="1">
    <source>
        <dbReference type="EMBL" id="KIN98640.1"/>
    </source>
</evidence>
<sequence length="141" mass="16133">MACLFPGYRSPPLSPPANLTDMSFLDDGTHEHGSDTETSVSYALANVIEPLQTTNNSTNRYSNCAHQLCLYLRDDGNECLEFITCGSVPEHFRDFHAIRNMARDVEIACRWPNCGCWIQRHNFMRHIREVHLGHGRRVNQN</sequence>
<reference evidence="2" key="2">
    <citation type="submission" date="2015-01" db="EMBL/GenBank/DDBJ databases">
        <title>Evolutionary Origins and Diversification of the Mycorrhizal Mutualists.</title>
        <authorList>
            <consortium name="DOE Joint Genome Institute"/>
            <consortium name="Mycorrhizal Genomics Consortium"/>
            <person name="Kohler A."/>
            <person name="Kuo A."/>
            <person name="Nagy L.G."/>
            <person name="Floudas D."/>
            <person name="Copeland A."/>
            <person name="Barry K.W."/>
            <person name="Cichocki N."/>
            <person name="Veneault-Fourrey C."/>
            <person name="LaButti K."/>
            <person name="Lindquist E.A."/>
            <person name="Lipzen A."/>
            <person name="Lundell T."/>
            <person name="Morin E."/>
            <person name="Murat C."/>
            <person name="Riley R."/>
            <person name="Ohm R."/>
            <person name="Sun H."/>
            <person name="Tunlid A."/>
            <person name="Henrissat B."/>
            <person name="Grigoriev I.V."/>
            <person name="Hibbett D.S."/>
            <person name="Martin F."/>
        </authorList>
    </citation>
    <scope>NUCLEOTIDE SEQUENCE [LARGE SCALE GENOMIC DNA]</scope>
    <source>
        <strain evidence="2">Marx 270</strain>
    </source>
</reference>
<dbReference type="Proteomes" id="UP000054217">
    <property type="component" value="Unassembled WGS sequence"/>
</dbReference>
<evidence type="ECO:0000313" key="2">
    <source>
        <dbReference type="Proteomes" id="UP000054217"/>
    </source>
</evidence>